<sequence>MAGNLDFKERFMHIHSLWVDSDVLHAPYHPTLSAYNLPNLSHVAMPFTLFTAMALSKQIMPCVGLSLVLIGGVRELRNSLREIQSVSVDANGPESPLLAAVTHLQLMTIAIGPTNPLIHFTNLTHLAMPYFGVLGIDAPLNRLKMLVFVVHTSSSRNVHWDCRQRVTRARMKGRLGLFFVEEMDSRFKKRWIQTVRGEFPSVWERARTQTALLEEIFETAGGDWSVVEECWKERFVVCVLTVS</sequence>
<dbReference type="EMBL" id="MU273655">
    <property type="protein sequence ID" value="KAI0029810.1"/>
    <property type="molecule type" value="Genomic_DNA"/>
</dbReference>
<keyword evidence="2" id="KW-1185">Reference proteome</keyword>
<organism evidence="1 2">
    <name type="scientific">Vararia minispora EC-137</name>
    <dbReference type="NCBI Taxonomy" id="1314806"/>
    <lineage>
        <taxon>Eukaryota</taxon>
        <taxon>Fungi</taxon>
        <taxon>Dikarya</taxon>
        <taxon>Basidiomycota</taxon>
        <taxon>Agaricomycotina</taxon>
        <taxon>Agaricomycetes</taxon>
        <taxon>Russulales</taxon>
        <taxon>Lachnocladiaceae</taxon>
        <taxon>Vararia</taxon>
    </lineage>
</organism>
<proteinExistence type="predicted"/>
<dbReference type="Proteomes" id="UP000814128">
    <property type="component" value="Unassembled WGS sequence"/>
</dbReference>
<accession>A0ACB8QDZ7</accession>
<reference evidence="1" key="2">
    <citation type="journal article" date="2022" name="New Phytol.">
        <title>Evolutionary transition to the ectomycorrhizal habit in the genomes of a hyperdiverse lineage of mushroom-forming fungi.</title>
        <authorList>
            <person name="Looney B."/>
            <person name="Miyauchi S."/>
            <person name="Morin E."/>
            <person name="Drula E."/>
            <person name="Courty P.E."/>
            <person name="Kohler A."/>
            <person name="Kuo A."/>
            <person name="LaButti K."/>
            <person name="Pangilinan J."/>
            <person name="Lipzen A."/>
            <person name="Riley R."/>
            <person name="Andreopoulos W."/>
            <person name="He G."/>
            <person name="Johnson J."/>
            <person name="Nolan M."/>
            <person name="Tritt A."/>
            <person name="Barry K.W."/>
            <person name="Grigoriev I.V."/>
            <person name="Nagy L.G."/>
            <person name="Hibbett D."/>
            <person name="Henrissat B."/>
            <person name="Matheny P.B."/>
            <person name="Labbe J."/>
            <person name="Martin F.M."/>
        </authorList>
    </citation>
    <scope>NUCLEOTIDE SEQUENCE</scope>
    <source>
        <strain evidence="1">EC-137</strain>
    </source>
</reference>
<evidence type="ECO:0000313" key="1">
    <source>
        <dbReference type="EMBL" id="KAI0029810.1"/>
    </source>
</evidence>
<reference evidence="1" key="1">
    <citation type="submission" date="2021-02" db="EMBL/GenBank/DDBJ databases">
        <authorList>
            <consortium name="DOE Joint Genome Institute"/>
            <person name="Ahrendt S."/>
            <person name="Looney B.P."/>
            <person name="Miyauchi S."/>
            <person name="Morin E."/>
            <person name="Drula E."/>
            <person name="Courty P.E."/>
            <person name="Chicoki N."/>
            <person name="Fauchery L."/>
            <person name="Kohler A."/>
            <person name="Kuo A."/>
            <person name="Labutti K."/>
            <person name="Pangilinan J."/>
            <person name="Lipzen A."/>
            <person name="Riley R."/>
            <person name="Andreopoulos W."/>
            <person name="He G."/>
            <person name="Johnson J."/>
            <person name="Barry K.W."/>
            <person name="Grigoriev I.V."/>
            <person name="Nagy L."/>
            <person name="Hibbett D."/>
            <person name="Henrissat B."/>
            <person name="Matheny P.B."/>
            <person name="Labbe J."/>
            <person name="Martin F."/>
        </authorList>
    </citation>
    <scope>NUCLEOTIDE SEQUENCE</scope>
    <source>
        <strain evidence="1">EC-137</strain>
    </source>
</reference>
<protein>
    <submittedName>
        <fullName evidence="1">Uncharacterized protein</fullName>
    </submittedName>
</protein>
<evidence type="ECO:0000313" key="2">
    <source>
        <dbReference type="Proteomes" id="UP000814128"/>
    </source>
</evidence>
<comment type="caution">
    <text evidence="1">The sequence shown here is derived from an EMBL/GenBank/DDBJ whole genome shotgun (WGS) entry which is preliminary data.</text>
</comment>
<name>A0ACB8QDZ7_9AGAM</name>
<gene>
    <name evidence="1" type="ORF">K488DRAFT_88371</name>
</gene>